<comment type="caution">
    <text evidence="1">The sequence shown here is derived from an EMBL/GenBank/DDBJ whole genome shotgun (WGS) entry which is preliminary data.</text>
</comment>
<reference evidence="1" key="1">
    <citation type="submission" date="2020-08" db="EMBL/GenBank/DDBJ databases">
        <title>Multicomponent nature underlies the extraordinary mechanical properties of spider dragline silk.</title>
        <authorList>
            <person name="Kono N."/>
            <person name="Nakamura H."/>
            <person name="Mori M."/>
            <person name="Yoshida Y."/>
            <person name="Ohtoshi R."/>
            <person name="Malay A.D."/>
            <person name="Moran D.A.P."/>
            <person name="Tomita M."/>
            <person name="Numata K."/>
            <person name="Arakawa K."/>
        </authorList>
    </citation>
    <scope>NUCLEOTIDE SEQUENCE</scope>
</reference>
<gene>
    <name evidence="1" type="ORF">TNCV_4661561</name>
</gene>
<protein>
    <submittedName>
        <fullName evidence="1">Uncharacterized protein</fullName>
    </submittedName>
</protein>
<name>A0A8X6SCQ3_TRICX</name>
<sequence length="98" mass="10750">MGNSYDDPDQDNGTKLLNCIVIDPGQSTMGQMRDAYQALNRLIAAAVPKLPSYRANQPICKINPFVLPVTLTLNSVLPSTVTRLLTSILLIARFPRHA</sequence>
<dbReference type="Proteomes" id="UP000887159">
    <property type="component" value="Unassembled WGS sequence"/>
</dbReference>
<evidence type="ECO:0000313" key="2">
    <source>
        <dbReference type="Proteomes" id="UP000887159"/>
    </source>
</evidence>
<dbReference type="AlphaFoldDB" id="A0A8X6SCQ3"/>
<keyword evidence="2" id="KW-1185">Reference proteome</keyword>
<accession>A0A8X6SCQ3</accession>
<proteinExistence type="predicted"/>
<dbReference type="EMBL" id="BMAU01021284">
    <property type="protein sequence ID" value="GFY08965.1"/>
    <property type="molecule type" value="Genomic_DNA"/>
</dbReference>
<organism evidence="1 2">
    <name type="scientific">Trichonephila clavipes</name>
    <name type="common">Golden silk orbweaver</name>
    <name type="synonym">Nephila clavipes</name>
    <dbReference type="NCBI Taxonomy" id="2585209"/>
    <lineage>
        <taxon>Eukaryota</taxon>
        <taxon>Metazoa</taxon>
        <taxon>Ecdysozoa</taxon>
        <taxon>Arthropoda</taxon>
        <taxon>Chelicerata</taxon>
        <taxon>Arachnida</taxon>
        <taxon>Araneae</taxon>
        <taxon>Araneomorphae</taxon>
        <taxon>Entelegynae</taxon>
        <taxon>Araneoidea</taxon>
        <taxon>Nephilidae</taxon>
        <taxon>Trichonephila</taxon>
    </lineage>
</organism>
<evidence type="ECO:0000313" key="1">
    <source>
        <dbReference type="EMBL" id="GFY08965.1"/>
    </source>
</evidence>